<proteinExistence type="inferred from homology"/>
<protein>
    <submittedName>
        <fullName evidence="3">GAF domain-containing protein</fullName>
    </submittedName>
</protein>
<dbReference type="InterPro" id="IPR003018">
    <property type="entry name" value="GAF"/>
</dbReference>
<name>A0A0R2A940_9LACO</name>
<dbReference type="Gene3D" id="3.30.450.40">
    <property type="match status" value="1"/>
</dbReference>
<dbReference type="SMART" id="SM00065">
    <property type="entry name" value="GAF"/>
    <property type="match status" value="1"/>
</dbReference>
<dbReference type="GO" id="GO:0005829">
    <property type="term" value="C:cytosol"/>
    <property type="evidence" value="ECO:0007669"/>
    <property type="project" value="TreeGrafter"/>
</dbReference>
<dbReference type="RefSeq" id="WP_057780901.1">
    <property type="nucleotide sequence ID" value="NZ_AYYY01000063.1"/>
</dbReference>
<dbReference type="PANTHER" id="PTHR21021">
    <property type="entry name" value="GAF/PUTATIVE CYTOSKELETAL PROTEIN"/>
    <property type="match status" value="1"/>
</dbReference>
<feature type="domain" description="GAF" evidence="2">
    <location>
        <begin position="19"/>
        <end position="152"/>
    </location>
</feature>
<dbReference type="Pfam" id="PF13185">
    <property type="entry name" value="GAF_2"/>
    <property type="match status" value="1"/>
</dbReference>
<organism evidence="3 4">
    <name type="scientific">Paucilactobacillus vaccinostercus DSM 20634</name>
    <dbReference type="NCBI Taxonomy" id="1423813"/>
    <lineage>
        <taxon>Bacteria</taxon>
        <taxon>Bacillati</taxon>
        <taxon>Bacillota</taxon>
        <taxon>Bacilli</taxon>
        <taxon>Lactobacillales</taxon>
        <taxon>Lactobacillaceae</taxon>
        <taxon>Paucilactobacillus</taxon>
    </lineage>
</organism>
<evidence type="ECO:0000259" key="2">
    <source>
        <dbReference type="SMART" id="SM00065"/>
    </source>
</evidence>
<dbReference type="STRING" id="1423813.FC26_GL000678"/>
<accession>A0A0R2A940</accession>
<dbReference type="SUPFAM" id="SSF55781">
    <property type="entry name" value="GAF domain-like"/>
    <property type="match status" value="1"/>
</dbReference>
<dbReference type="PANTHER" id="PTHR21021:SF15">
    <property type="entry name" value="FREE METHIONINE-R-SULFOXIDE REDUCTASE"/>
    <property type="match status" value="1"/>
</dbReference>
<dbReference type="FunFam" id="3.30.450.40:FF:000008">
    <property type="entry name" value="GAF domain-containing proteins"/>
    <property type="match status" value="1"/>
</dbReference>
<dbReference type="PATRIC" id="fig|1423813.3.peg.689"/>
<sequence length="153" mass="16623">MTSLMGQQLDALLFNESNDVANLSNAAALLMQSWDKISWAGFYLYNDSNDELVLGPFQGKVACMHIKNGNGVCGTALQTGQVQRIANVHDFPGHIACDSESNAEIVVPLITANGQKIGVLDIDSTNYDRFSAKDEQELKEFATVLMTHLDVAS</sequence>
<evidence type="ECO:0000313" key="4">
    <source>
        <dbReference type="Proteomes" id="UP000051733"/>
    </source>
</evidence>
<evidence type="ECO:0000313" key="3">
    <source>
        <dbReference type="EMBL" id="KRM60587.1"/>
    </source>
</evidence>
<dbReference type="OrthoDB" id="9796252at2"/>
<gene>
    <name evidence="3" type="ORF">FC26_GL000678</name>
</gene>
<dbReference type="InterPro" id="IPR051330">
    <property type="entry name" value="Phosphatase_reg/MetRdx"/>
</dbReference>
<dbReference type="AlphaFoldDB" id="A0A0R2A940"/>
<comment type="caution">
    <text evidence="3">The sequence shown here is derived from an EMBL/GenBank/DDBJ whole genome shotgun (WGS) entry which is preliminary data.</text>
</comment>
<comment type="similarity">
    <text evidence="1">Belongs to the free Met sulfoxide reductase family.</text>
</comment>
<evidence type="ECO:0000256" key="1">
    <source>
        <dbReference type="ARBA" id="ARBA00038454"/>
    </source>
</evidence>
<dbReference type="Proteomes" id="UP000051733">
    <property type="component" value="Unassembled WGS sequence"/>
</dbReference>
<dbReference type="GO" id="GO:0033745">
    <property type="term" value="F:L-methionine-(R)-S-oxide reductase activity"/>
    <property type="evidence" value="ECO:0007669"/>
    <property type="project" value="TreeGrafter"/>
</dbReference>
<keyword evidence="4" id="KW-1185">Reference proteome</keyword>
<dbReference type="InterPro" id="IPR029016">
    <property type="entry name" value="GAF-like_dom_sf"/>
</dbReference>
<reference evidence="3 4" key="1">
    <citation type="journal article" date="2015" name="Genome Announc.">
        <title>Expanding the biotechnology potential of lactobacilli through comparative genomics of 213 strains and associated genera.</title>
        <authorList>
            <person name="Sun Z."/>
            <person name="Harris H.M."/>
            <person name="McCann A."/>
            <person name="Guo C."/>
            <person name="Argimon S."/>
            <person name="Zhang W."/>
            <person name="Yang X."/>
            <person name="Jeffery I.B."/>
            <person name="Cooney J.C."/>
            <person name="Kagawa T.F."/>
            <person name="Liu W."/>
            <person name="Song Y."/>
            <person name="Salvetti E."/>
            <person name="Wrobel A."/>
            <person name="Rasinkangas P."/>
            <person name="Parkhill J."/>
            <person name="Rea M.C."/>
            <person name="O'Sullivan O."/>
            <person name="Ritari J."/>
            <person name="Douillard F.P."/>
            <person name="Paul Ross R."/>
            <person name="Yang R."/>
            <person name="Briner A.E."/>
            <person name="Felis G.E."/>
            <person name="de Vos W.M."/>
            <person name="Barrangou R."/>
            <person name="Klaenhammer T.R."/>
            <person name="Caufield P.W."/>
            <person name="Cui Y."/>
            <person name="Zhang H."/>
            <person name="O'Toole P.W."/>
        </authorList>
    </citation>
    <scope>NUCLEOTIDE SEQUENCE [LARGE SCALE GENOMIC DNA]</scope>
    <source>
        <strain evidence="3 4">DSM 20634</strain>
    </source>
</reference>
<dbReference type="EMBL" id="AYYY01000063">
    <property type="protein sequence ID" value="KRM60587.1"/>
    <property type="molecule type" value="Genomic_DNA"/>
</dbReference>